<name>A0A1G9QCD1_9FIRM</name>
<dbReference type="OrthoDB" id="9803192at2"/>
<dbReference type="RefSeq" id="WP_092070299.1">
    <property type="nucleotide sequence ID" value="NZ_FNHB01000002.1"/>
</dbReference>
<dbReference type="Gene3D" id="3.30.70.3270">
    <property type="match status" value="1"/>
</dbReference>
<dbReference type="AlphaFoldDB" id="A0A1G9QCD1"/>
<evidence type="ECO:0000313" key="6">
    <source>
        <dbReference type="EMBL" id="SDM08724.1"/>
    </source>
</evidence>
<evidence type="ECO:0000256" key="2">
    <source>
        <dbReference type="ARBA" id="ARBA00022723"/>
    </source>
</evidence>
<evidence type="ECO:0000313" key="7">
    <source>
        <dbReference type="Proteomes" id="UP000214880"/>
    </source>
</evidence>
<feature type="domain" description="4Fe-4S ferredoxin-type" evidence="5">
    <location>
        <begin position="79"/>
        <end position="108"/>
    </location>
</feature>
<keyword evidence="1" id="KW-0004">4Fe-4S</keyword>
<evidence type="ECO:0000256" key="4">
    <source>
        <dbReference type="ARBA" id="ARBA00023014"/>
    </source>
</evidence>
<dbReference type="GO" id="GO:0016020">
    <property type="term" value="C:membrane"/>
    <property type="evidence" value="ECO:0007669"/>
    <property type="project" value="InterPro"/>
</dbReference>
<evidence type="ECO:0000259" key="5">
    <source>
        <dbReference type="PROSITE" id="PS51379"/>
    </source>
</evidence>
<protein>
    <submittedName>
        <fullName evidence="6">NADH-quinone oxidoreductase subunit I</fullName>
    </submittedName>
</protein>
<dbReference type="PROSITE" id="PS51379">
    <property type="entry name" value="4FE4S_FER_2"/>
    <property type="match status" value="2"/>
</dbReference>
<dbReference type="InterPro" id="IPR017900">
    <property type="entry name" value="4Fe4S_Fe_S_CS"/>
</dbReference>
<accession>A0A1G9QCD1</accession>
<dbReference type="PANTHER" id="PTHR10849">
    <property type="entry name" value="NADH DEHYDROGENASE UBIQUINONE IRON-SULFUR PROTEIN 8, MITOCHONDRIAL"/>
    <property type="match status" value="1"/>
</dbReference>
<dbReference type="InterPro" id="IPR017896">
    <property type="entry name" value="4Fe4S_Fe-S-bd"/>
</dbReference>
<dbReference type="GO" id="GO:0051539">
    <property type="term" value="F:4 iron, 4 sulfur cluster binding"/>
    <property type="evidence" value="ECO:0007669"/>
    <property type="project" value="UniProtKB-KW"/>
</dbReference>
<keyword evidence="4" id="KW-0411">Iron-sulfur</keyword>
<dbReference type="EMBL" id="FNHB01000002">
    <property type="protein sequence ID" value="SDM08724.1"/>
    <property type="molecule type" value="Genomic_DNA"/>
</dbReference>
<keyword evidence="2" id="KW-0479">Metal-binding</keyword>
<dbReference type="Pfam" id="PF12838">
    <property type="entry name" value="Fer4_7"/>
    <property type="match status" value="1"/>
</dbReference>
<dbReference type="Proteomes" id="UP000214880">
    <property type="component" value="Unassembled WGS sequence"/>
</dbReference>
<dbReference type="PROSITE" id="PS00198">
    <property type="entry name" value="4FE4S_FER_1"/>
    <property type="match status" value="2"/>
</dbReference>
<dbReference type="STRING" id="146817.SAMN04488502_102124"/>
<keyword evidence="7" id="KW-1185">Reference proteome</keyword>
<reference evidence="6 7" key="1">
    <citation type="submission" date="2016-10" db="EMBL/GenBank/DDBJ databases">
        <authorList>
            <person name="de Groot N.N."/>
        </authorList>
    </citation>
    <scope>NUCLEOTIDE SEQUENCE [LARGE SCALE GENOMIC DNA]</scope>
    <source>
        <strain evidence="6 7">DSM 1736</strain>
    </source>
</reference>
<dbReference type="GO" id="GO:0046872">
    <property type="term" value="F:metal ion binding"/>
    <property type="evidence" value="ECO:0007669"/>
    <property type="project" value="UniProtKB-KW"/>
</dbReference>
<dbReference type="SUPFAM" id="SSF46548">
    <property type="entry name" value="alpha-helical ferredoxin"/>
    <property type="match status" value="1"/>
</dbReference>
<gene>
    <name evidence="6" type="ORF">SAMN04488502_102124</name>
</gene>
<organism evidence="6 7">
    <name type="scientific">Dendrosporobacter quercicolus</name>
    <dbReference type="NCBI Taxonomy" id="146817"/>
    <lineage>
        <taxon>Bacteria</taxon>
        <taxon>Bacillati</taxon>
        <taxon>Bacillota</taxon>
        <taxon>Negativicutes</taxon>
        <taxon>Selenomonadales</taxon>
        <taxon>Sporomusaceae</taxon>
        <taxon>Dendrosporobacter</taxon>
    </lineage>
</organism>
<feature type="domain" description="4Fe-4S ferredoxin-type" evidence="5">
    <location>
        <begin position="40"/>
        <end position="69"/>
    </location>
</feature>
<keyword evidence="3" id="KW-0408">Iron</keyword>
<sequence>MQGRGLLTGLYITLTRFFAKKVTVQYPEEKIALGPLFRGGELQLSHQKCIACGLCASACPNQVIELTTRTNEQKKRQLTSYIYHSGRCLYCDYCIEACPTAAICWNQQYERSSYFRNQLEIDCLALSLQRPPAAAADAAAAGRADTGKEEGSK</sequence>
<evidence type="ECO:0000256" key="3">
    <source>
        <dbReference type="ARBA" id="ARBA00023004"/>
    </source>
</evidence>
<proteinExistence type="predicted"/>
<dbReference type="InterPro" id="IPR010226">
    <property type="entry name" value="NADH_quinone_OxRdtase_chainI"/>
</dbReference>
<dbReference type="GO" id="GO:0016651">
    <property type="term" value="F:oxidoreductase activity, acting on NAD(P)H"/>
    <property type="evidence" value="ECO:0007669"/>
    <property type="project" value="InterPro"/>
</dbReference>
<evidence type="ECO:0000256" key="1">
    <source>
        <dbReference type="ARBA" id="ARBA00022485"/>
    </source>
</evidence>